<keyword evidence="1" id="KW-0472">Membrane</keyword>
<evidence type="ECO:0000259" key="2">
    <source>
        <dbReference type="PROSITE" id="PS50835"/>
    </source>
</evidence>
<dbReference type="Proteomes" id="UP000507470">
    <property type="component" value="Unassembled WGS sequence"/>
</dbReference>
<dbReference type="InterPro" id="IPR007110">
    <property type="entry name" value="Ig-like_dom"/>
</dbReference>
<dbReference type="AlphaFoldDB" id="A0A6J8AH51"/>
<name>A0A6J8AH51_MYTCO</name>
<dbReference type="PROSITE" id="PS50835">
    <property type="entry name" value="IG_LIKE"/>
    <property type="match status" value="1"/>
</dbReference>
<accession>A0A6J8AH51</accession>
<keyword evidence="1" id="KW-0812">Transmembrane</keyword>
<dbReference type="InterPro" id="IPR013783">
    <property type="entry name" value="Ig-like_fold"/>
</dbReference>
<dbReference type="SMART" id="SM00409">
    <property type="entry name" value="IG"/>
    <property type="match status" value="1"/>
</dbReference>
<feature type="transmembrane region" description="Helical" evidence="1">
    <location>
        <begin position="179"/>
        <end position="201"/>
    </location>
</feature>
<gene>
    <name evidence="3" type="ORF">MCOR_7616</name>
</gene>
<dbReference type="EMBL" id="CACVKT020001391">
    <property type="protein sequence ID" value="CAC5367857.1"/>
    <property type="molecule type" value="Genomic_DNA"/>
</dbReference>
<reference evidence="3 4" key="1">
    <citation type="submission" date="2020-06" db="EMBL/GenBank/DDBJ databases">
        <authorList>
            <person name="Li R."/>
            <person name="Bekaert M."/>
        </authorList>
    </citation>
    <scope>NUCLEOTIDE SEQUENCE [LARGE SCALE GENOMIC DNA]</scope>
    <source>
        <strain evidence="4">wild</strain>
    </source>
</reference>
<protein>
    <recommendedName>
        <fullName evidence="2">Ig-like domain-containing protein</fullName>
    </recommendedName>
</protein>
<keyword evidence="1" id="KW-1133">Transmembrane helix</keyword>
<dbReference type="OrthoDB" id="10028801at2759"/>
<keyword evidence="4" id="KW-1185">Reference proteome</keyword>
<proteinExistence type="predicted"/>
<organism evidence="3 4">
    <name type="scientific">Mytilus coruscus</name>
    <name type="common">Sea mussel</name>
    <dbReference type="NCBI Taxonomy" id="42192"/>
    <lineage>
        <taxon>Eukaryota</taxon>
        <taxon>Metazoa</taxon>
        <taxon>Spiralia</taxon>
        <taxon>Lophotrochozoa</taxon>
        <taxon>Mollusca</taxon>
        <taxon>Bivalvia</taxon>
        <taxon>Autobranchia</taxon>
        <taxon>Pteriomorphia</taxon>
        <taxon>Mytilida</taxon>
        <taxon>Mytiloidea</taxon>
        <taxon>Mytilidae</taxon>
        <taxon>Mytilinae</taxon>
        <taxon>Mytilus</taxon>
    </lineage>
</organism>
<dbReference type="SUPFAM" id="SSF48726">
    <property type="entry name" value="Immunoglobulin"/>
    <property type="match status" value="1"/>
</dbReference>
<sequence>MSVNGFEDKVQEQNEETLKWKGLPTEAIYQIVEVNEVDVNFVEGRIKTRTEYVSLGETIILQCGNTGALTSVWRRTKYLISDGTDINDKAEGNSRFKIAADSVKSQYNLEISNITEEDLGIYWCEVQSIKFAEQTKWTLRLKNKTLIVTREESTTNKLSHTEFVTIPIRFSSSGKIVNYGLLTVCIIVLSWLSVSGIICIIHKYKLGSWGINNNPINVNANSASTDAADLSSNYESICEIELIANAQNLNAELSIEALQASRNSSHHSSPTLEGSSDFLHRMPLPVFDEVFQNEISKSDLVLNVDESSSKDQNIKKYSQTSDYVNIHNEVGLKASNGHIYLGGEISNSYEPLNRNDKVCNYSKLNEEDTLLMINVAELSESERSADENDQRTAWQYEDEYEYPYEILNRNDNEEHDYNILLTQPDILIRK</sequence>
<evidence type="ECO:0000256" key="1">
    <source>
        <dbReference type="SAM" id="Phobius"/>
    </source>
</evidence>
<feature type="domain" description="Ig-like" evidence="2">
    <location>
        <begin position="24"/>
        <end position="140"/>
    </location>
</feature>
<evidence type="ECO:0000313" key="3">
    <source>
        <dbReference type="EMBL" id="CAC5367857.1"/>
    </source>
</evidence>
<evidence type="ECO:0000313" key="4">
    <source>
        <dbReference type="Proteomes" id="UP000507470"/>
    </source>
</evidence>
<dbReference type="InterPro" id="IPR003599">
    <property type="entry name" value="Ig_sub"/>
</dbReference>
<dbReference type="Gene3D" id="2.60.40.10">
    <property type="entry name" value="Immunoglobulins"/>
    <property type="match status" value="1"/>
</dbReference>
<dbReference type="InterPro" id="IPR036179">
    <property type="entry name" value="Ig-like_dom_sf"/>
</dbReference>